<dbReference type="AlphaFoldDB" id="B2WCU9"/>
<organism evidence="1 2">
    <name type="scientific">Pyrenophora tritici-repentis (strain Pt-1C-BFP)</name>
    <name type="common">Wheat tan spot fungus</name>
    <name type="synonym">Drechslera tritici-repentis</name>
    <dbReference type="NCBI Taxonomy" id="426418"/>
    <lineage>
        <taxon>Eukaryota</taxon>
        <taxon>Fungi</taxon>
        <taxon>Dikarya</taxon>
        <taxon>Ascomycota</taxon>
        <taxon>Pezizomycotina</taxon>
        <taxon>Dothideomycetes</taxon>
        <taxon>Pleosporomycetidae</taxon>
        <taxon>Pleosporales</taxon>
        <taxon>Pleosporineae</taxon>
        <taxon>Pleosporaceae</taxon>
        <taxon>Pyrenophora</taxon>
    </lineage>
</organism>
<dbReference type="OrthoDB" id="3669272at2759"/>
<accession>B2WCU9</accession>
<evidence type="ECO:0000313" key="1">
    <source>
        <dbReference type="EMBL" id="EDU50727.1"/>
    </source>
</evidence>
<evidence type="ECO:0000313" key="2">
    <source>
        <dbReference type="Proteomes" id="UP000001471"/>
    </source>
</evidence>
<reference evidence="2" key="1">
    <citation type="journal article" date="2013" name="G3 (Bethesda)">
        <title>Comparative genomics of a plant-pathogenic fungus, Pyrenophora tritici-repentis, reveals transduplication and the impact of repeat elements on pathogenicity and population divergence.</title>
        <authorList>
            <person name="Manning V.A."/>
            <person name="Pandelova I."/>
            <person name="Dhillon B."/>
            <person name="Wilhelm L.J."/>
            <person name="Goodwin S.B."/>
            <person name="Berlin A.M."/>
            <person name="Figueroa M."/>
            <person name="Freitag M."/>
            <person name="Hane J.K."/>
            <person name="Henrissat B."/>
            <person name="Holman W.H."/>
            <person name="Kodira C.D."/>
            <person name="Martin J."/>
            <person name="Oliver R.P."/>
            <person name="Robbertse B."/>
            <person name="Schackwitz W."/>
            <person name="Schwartz D.C."/>
            <person name="Spatafora J.W."/>
            <person name="Turgeon B.G."/>
            <person name="Yandava C."/>
            <person name="Young S."/>
            <person name="Zhou S."/>
            <person name="Zeng Q."/>
            <person name="Grigoriev I.V."/>
            <person name="Ma L.-J."/>
            <person name="Ciuffetti L.M."/>
        </authorList>
    </citation>
    <scope>NUCLEOTIDE SEQUENCE [LARGE SCALE GENOMIC DNA]</scope>
    <source>
        <strain evidence="2">Pt-1C-BFP</strain>
    </source>
</reference>
<dbReference type="Proteomes" id="UP000001471">
    <property type="component" value="Unassembled WGS sequence"/>
</dbReference>
<gene>
    <name evidence="1" type="ORF">PTRG_07808</name>
</gene>
<dbReference type="InParanoid" id="B2WCU9"/>
<name>B2WCU9_PYRTR</name>
<proteinExistence type="predicted"/>
<dbReference type="eggNOG" id="ENOG502SJA7">
    <property type="taxonomic scope" value="Eukaryota"/>
</dbReference>
<dbReference type="STRING" id="426418.B2WCU9"/>
<protein>
    <submittedName>
        <fullName evidence="1">Uncharacterized protein</fullName>
    </submittedName>
</protein>
<dbReference type="HOGENOM" id="CLU_389394_0_0_1"/>
<sequence>MVDLAVKLPNLEYWGCRFGGNEWSPKAKQEARRYLIQDWAGPRRDTRQDFAKALLSARLPGSLRRIRLDFLYDLERSTHIDHLTAQPDMPKDNCTLSWPNLESLVVVFHMVSPSGQWCFIGPNGEGRNTAAFKVDDASYPPLETTPYDEDMIDQIDHDGDRRLYIGSQTSRFRIVPNDTTLRPFLMAFAKAASNMRALQEAALWCPVSWVPNDENGDDSRPEMFSKDCPDTKRVAWGVHYQARGELDDTWQGGNFPTEVPLLWWKVGLWRPDPELHELFQQIGVRSRCEWCSVRERPCIHLLPPPPSPLIFLAFSQTTRPRRILPRLSLHCSHHRMMPPPTDPVPLPDILETYTGWFSSDGLHIVIMLEGSTLRLGCLSHIRGDILESWTLCFVPAINIASSTEEETALNRPLQAVAMALPGRYMVSFDIKKGAIHGVSIDTMLYARYKPDTCAIMKVPRELRQMIWRYSLANEAGKVTLEEYGDLRIITNGRTQSQFNRIHEVHPEFATEALHHELYDNTLECTDAARLVELLHSDKGNVKLCLRDVLLSADWGQMPLPPRMPDAHLLKDILRYAKQHKETKFTIRMMMWRLTPINSSQVMLHFLEFGEGIRRAIRGKQSILSIMTIQNQVLFWTKEHDFSGLDADNVKFFPEMDCFCRSLYRAQVAFFLDEVLTDYMAHAPGLHASDVNEAIESVVNDIEEWHKNGI</sequence>
<dbReference type="EMBL" id="DS231622">
    <property type="protein sequence ID" value="EDU50727.1"/>
    <property type="molecule type" value="Genomic_DNA"/>
</dbReference>